<proteinExistence type="inferred from homology"/>
<dbReference type="PANTHER" id="PTHR47235">
    <property type="entry name" value="BLR6548 PROTEIN"/>
    <property type="match status" value="1"/>
</dbReference>
<comment type="similarity">
    <text evidence="1">Belongs to the leucine-binding protein family.</text>
</comment>
<keyword evidence="2 3" id="KW-0732">Signal</keyword>
<feature type="chain" id="PRO_5045784831" description="Leucine-binding protein domain-containing protein" evidence="3">
    <location>
        <begin position="26"/>
        <end position="383"/>
    </location>
</feature>
<dbReference type="InterPro" id="IPR006311">
    <property type="entry name" value="TAT_signal"/>
</dbReference>
<reference evidence="5 6" key="1">
    <citation type="submission" date="2023-07" db="EMBL/GenBank/DDBJ databases">
        <authorList>
            <person name="Peeters C."/>
        </authorList>
    </citation>
    <scope>NUCLEOTIDE SEQUENCE [LARGE SCALE GENOMIC DNA]</scope>
    <source>
        <strain evidence="5 6">LMG 7141</strain>
    </source>
</reference>
<dbReference type="PANTHER" id="PTHR47235:SF1">
    <property type="entry name" value="BLR6548 PROTEIN"/>
    <property type="match status" value="1"/>
</dbReference>
<evidence type="ECO:0000256" key="2">
    <source>
        <dbReference type="ARBA" id="ARBA00022729"/>
    </source>
</evidence>
<keyword evidence="6" id="KW-1185">Reference proteome</keyword>
<dbReference type="SUPFAM" id="SSF53822">
    <property type="entry name" value="Periplasmic binding protein-like I"/>
    <property type="match status" value="1"/>
</dbReference>
<accession>A0ABN9ICX2</accession>
<feature type="domain" description="Leucine-binding protein" evidence="4">
    <location>
        <begin position="54"/>
        <end position="364"/>
    </location>
</feature>
<dbReference type="Pfam" id="PF13458">
    <property type="entry name" value="Peripla_BP_6"/>
    <property type="match status" value="1"/>
</dbReference>
<dbReference type="InterPro" id="IPR028081">
    <property type="entry name" value="Leu-bd"/>
</dbReference>
<dbReference type="CDD" id="cd06326">
    <property type="entry name" value="PBP1_ABC_ligand_binding-like"/>
    <property type="match status" value="1"/>
</dbReference>
<evidence type="ECO:0000259" key="4">
    <source>
        <dbReference type="Pfam" id="PF13458"/>
    </source>
</evidence>
<feature type="signal peptide" evidence="3">
    <location>
        <begin position="1"/>
        <end position="25"/>
    </location>
</feature>
<evidence type="ECO:0000256" key="3">
    <source>
        <dbReference type="SAM" id="SignalP"/>
    </source>
</evidence>
<sequence>MDRRQFIRSSAVLGGATLLAPLARATEPGVHPDKIVFGQSVGFESIWGDGYHNYTNGLLACFNHINAQGGVHGRKLELRHLEDNYIPEKTAANVNAFLHEDVFGLACLGGTGNTVAALPLIEQHRLPTVGTLTGAPAVRKASAPLFHTRATYSDEVSRMVQHATTIGLKRIAVVHLDNAFGAACAQSAQEAAQKFGAQIVSIIPHSVQGDDIDAVVQKINEAKPHTTLLFTSPQSVANMLLRYHAKYGPLPLPQPWILSVTTAKIVFEKAGPLSHGVAITQVVPGPNERSVPLVQEFREINDNYGVKTNQTYEAIEGFLTAKVIVEGLRACGANPTRESFINCLEAFGTRDFGGVRVHYDHANHGGLDYTAVAMIGVNGRIVS</sequence>
<dbReference type="PROSITE" id="PS51318">
    <property type="entry name" value="TAT"/>
    <property type="match status" value="1"/>
</dbReference>
<name>A0ABN9ICX2_9RALS</name>
<dbReference type="Proteomes" id="UP001189616">
    <property type="component" value="Unassembled WGS sequence"/>
</dbReference>
<gene>
    <name evidence="5" type="ORF">LMG7141_00780</name>
</gene>
<dbReference type="Gene3D" id="3.40.50.2300">
    <property type="match status" value="2"/>
</dbReference>
<dbReference type="RefSeq" id="WP_316655407.1">
    <property type="nucleotide sequence ID" value="NZ_CATYWO010000001.1"/>
</dbReference>
<dbReference type="InterPro" id="IPR028082">
    <property type="entry name" value="Peripla_BP_I"/>
</dbReference>
<evidence type="ECO:0000313" key="6">
    <source>
        <dbReference type="Proteomes" id="UP001189616"/>
    </source>
</evidence>
<protein>
    <recommendedName>
        <fullName evidence="4">Leucine-binding protein domain-containing protein</fullName>
    </recommendedName>
</protein>
<comment type="caution">
    <text evidence="5">The sequence shown here is derived from an EMBL/GenBank/DDBJ whole genome shotgun (WGS) entry which is preliminary data.</text>
</comment>
<dbReference type="EMBL" id="CATYWO010000001">
    <property type="protein sequence ID" value="CAJ0778638.1"/>
    <property type="molecule type" value="Genomic_DNA"/>
</dbReference>
<evidence type="ECO:0000256" key="1">
    <source>
        <dbReference type="ARBA" id="ARBA00010062"/>
    </source>
</evidence>
<evidence type="ECO:0000313" key="5">
    <source>
        <dbReference type="EMBL" id="CAJ0778638.1"/>
    </source>
</evidence>
<organism evidence="5 6">
    <name type="scientific">Ralstonia condita</name>
    <dbReference type="NCBI Taxonomy" id="3058600"/>
    <lineage>
        <taxon>Bacteria</taxon>
        <taxon>Pseudomonadati</taxon>
        <taxon>Pseudomonadota</taxon>
        <taxon>Betaproteobacteria</taxon>
        <taxon>Burkholderiales</taxon>
        <taxon>Burkholderiaceae</taxon>
        <taxon>Ralstonia</taxon>
    </lineage>
</organism>